<dbReference type="GO" id="GO:0008237">
    <property type="term" value="F:metallopeptidase activity"/>
    <property type="evidence" value="ECO:0007669"/>
    <property type="project" value="UniProtKB-KW"/>
</dbReference>
<dbReference type="EC" id="3.4.11.2" evidence="4"/>
<evidence type="ECO:0000313" key="15">
    <source>
        <dbReference type="EMBL" id="QIK77863.1"/>
    </source>
</evidence>
<dbReference type="SUPFAM" id="SSF63737">
    <property type="entry name" value="Leukotriene A4 hydrolase N-terminal domain"/>
    <property type="match status" value="1"/>
</dbReference>
<dbReference type="RefSeq" id="WP_166410258.1">
    <property type="nucleotide sequence ID" value="NZ_CP049869.1"/>
</dbReference>
<feature type="binding site" evidence="13">
    <location>
        <position position="338"/>
    </location>
    <ligand>
        <name>Zn(2+)</name>
        <dbReference type="ChEBI" id="CHEBI:29105"/>
        <note>catalytic</note>
    </ligand>
</feature>
<feature type="binding site" evidence="13">
    <location>
        <position position="334"/>
    </location>
    <ligand>
        <name>Zn(2+)</name>
        <dbReference type="ChEBI" id="CHEBI:29105"/>
        <note>catalytic</note>
    </ligand>
</feature>
<keyword evidence="16" id="KW-1185">Reference proteome</keyword>
<dbReference type="GO" id="GO:0006508">
    <property type="term" value="P:proteolysis"/>
    <property type="evidence" value="ECO:0007669"/>
    <property type="project" value="UniProtKB-KW"/>
</dbReference>
<evidence type="ECO:0000256" key="6">
    <source>
        <dbReference type="ARBA" id="ARBA00022490"/>
    </source>
</evidence>
<comment type="subcellular location">
    <subcellularLocation>
        <location evidence="2">Cytoplasm</location>
    </subcellularLocation>
</comment>
<evidence type="ECO:0000256" key="9">
    <source>
        <dbReference type="ARBA" id="ARBA00022801"/>
    </source>
</evidence>
<gene>
    <name evidence="15" type="ORF">G7077_01990</name>
</gene>
<evidence type="ECO:0000256" key="5">
    <source>
        <dbReference type="ARBA" id="ARBA00015611"/>
    </source>
</evidence>
<evidence type="ECO:0000256" key="3">
    <source>
        <dbReference type="ARBA" id="ARBA00010136"/>
    </source>
</evidence>
<comment type="catalytic activity">
    <reaction evidence="1">
        <text>Release of an N-terminal amino acid, Xaa-|-Yaa- from a peptide, amide or arylamide. Xaa is preferably Ala, but may be most amino acids including Pro (slow action). When a terminal hydrophobic residue is followed by a prolyl residue, the two may be released as an intact Xaa-Pro dipeptide.</text>
        <dbReference type="EC" id="3.4.11.2"/>
    </reaction>
</comment>
<dbReference type="GO" id="GO:0008270">
    <property type="term" value="F:zinc ion binding"/>
    <property type="evidence" value="ECO:0007669"/>
    <property type="project" value="InterPro"/>
</dbReference>
<dbReference type="InterPro" id="IPR027268">
    <property type="entry name" value="Peptidase_M4/M1_CTD_sf"/>
</dbReference>
<feature type="binding site" evidence="13">
    <location>
        <position position="357"/>
    </location>
    <ligand>
        <name>Zn(2+)</name>
        <dbReference type="ChEBI" id="CHEBI:29105"/>
        <note>catalytic</note>
    </ligand>
</feature>
<dbReference type="Pfam" id="PF01433">
    <property type="entry name" value="Peptidase_M1"/>
    <property type="match status" value="1"/>
</dbReference>
<feature type="domain" description="Peptidase M1 membrane alanine aminopeptidase" evidence="14">
    <location>
        <begin position="332"/>
        <end position="482"/>
    </location>
</feature>
<keyword evidence="10 13" id="KW-0862">Zinc</keyword>
<evidence type="ECO:0000256" key="11">
    <source>
        <dbReference type="ARBA" id="ARBA00023049"/>
    </source>
</evidence>
<comment type="cofactor">
    <cofactor evidence="13">
        <name>Zn(2+)</name>
        <dbReference type="ChEBI" id="CHEBI:29105"/>
    </cofactor>
    <text evidence="13">Binds 1 zinc ion per subunit.</text>
</comment>
<organism evidence="15 16">
    <name type="scientific">Sphingomonas piscis</name>
    <dbReference type="NCBI Taxonomy" id="2714943"/>
    <lineage>
        <taxon>Bacteria</taxon>
        <taxon>Pseudomonadati</taxon>
        <taxon>Pseudomonadota</taxon>
        <taxon>Alphaproteobacteria</taxon>
        <taxon>Sphingomonadales</taxon>
        <taxon>Sphingomonadaceae</taxon>
        <taxon>Sphingomonas</taxon>
    </lineage>
</organism>
<keyword evidence="8 13" id="KW-0479">Metal-binding</keyword>
<dbReference type="PANTHER" id="PTHR45726">
    <property type="entry name" value="LEUKOTRIENE A-4 HYDROLASE"/>
    <property type="match status" value="1"/>
</dbReference>
<dbReference type="CDD" id="cd09603">
    <property type="entry name" value="M1_APN_like"/>
    <property type="match status" value="1"/>
</dbReference>
<dbReference type="Proteomes" id="UP000503222">
    <property type="component" value="Chromosome"/>
</dbReference>
<dbReference type="Gene3D" id="1.10.390.10">
    <property type="entry name" value="Neutral Protease Domain 2"/>
    <property type="match status" value="1"/>
</dbReference>
<keyword evidence="7" id="KW-0645">Protease</keyword>
<feature type="active site" description="Proton acceptor" evidence="12">
    <location>
        <position position="335"/>
    </location>
</feature>
<dbReference type="EMBL" id="CP049869">
    <property type="protein sequence ID" value="QIK77863.1"/>
    <property type="molecule type" value="Genomic_DNA"/>
</dbReference>
<dbReference type="InterPro" id="IPR001930">
    <property type="entry name" value="Peptidase_M1"/>
</dbReference>
<keyword evidence="6" id="KW-0963">Cytoplasm</keyword>
<evidence type="ECO:0000256" key="2">
    <source>
        <dbReference type="ARBA" id="ARBA00004496"/>
    </source>
</evidence>
<evidence type="ECO:0000256" key="8">
    <source>
        <dbReference type="ARBA" id="ARBA00022723"/>
    </source>
</evidence>
<dbReference type="InterPro" id="IPR034015">
    <property type="entry name" value="M1_LTA4H"/>
</dbReference>
<dbReference type="PANTHER" id="PTHR45726:SF3">
    <property type="entry name" value="LEUKOTRIENE A-4 HYDROLASE"/>
    <property type="match status" value="1"/>
</dbReference>
<dbReference type="PRINTS" id="PR00756">
    <property type="entry name" value="ALADIPTASE"/>
</dbReference>
<dbReference type="InterPro" id="IPR042097">
    <property type="entry name" value="Aminopeptidase_N-like_N_sf"/>
</dbReference>
<evidence type="ECO:0000256" key="10">
    <source>
        <dbReference type="ARBA" id="ARBA00022833"/>
    </source>
</evidence>
<name>A0A6G7YM94_9SPHN</name>
<evidence type="ECO:0000259" key="14">
    <source>
        <dbReference type="Pfam" id="PF01433"/>
    </source>
</evidence>
<dbReference type="GO" id="GO:0016285">
    <property type="term" value="F:alanyl aminopeptidase activity"/>
    <property type="evidence" value="ECO:0007669"/>
    <property type="project" value="UniProtKB-EC"/>
</dbReference>
<sequence>MKRQLAIAAAAALVVATVPAILLWKKHEQGRELTSHTRESGLPLSAEQQSVRFTDADLTFVIHPGRRFIEGKSLLGLTVVKPIQRIHFDLDRNLPIKSIAVNGTSLDRSKWSNPDGRIAIALPRAFAAGERLQVAIDYSGHPHVAVRAPWDGGFVWTKTADGKPWVASAVQGEGCDLFWPCFDNSRVEIGTVTQHIVVPEGLAAPSNGRLLGVDKLDKGWTRWNWRASNPNNYAIAIDIAPYKLTQSVHRSRYGNSFPIQFWHLPGEEKQAQALVAELGGTIDFFEATVGPYPFGDEKVGVVATPHLGMEHQTINAYGNKYKPAPEGYDWLLNHEFSHEWFGNQLTNGDWDDMWLHEGFGTYMQPLYLGWLRGRMVYDAAMFKQRQSLMNKFPIVSGKSRTEEQVYNAESGPGNDIYYKGSWVLHTLRGLIGDEPFYRSVRRLVYGRPDPRPGNFKPRFGSTNEFVAIVNQESGRNLDWFFNVYLRHAPLPRLLSWRTGNSLNLQWQTPRGLPFPMPVTVEVDGQRSTVAMNGGRGALTLPSPQALVTIDPDSMILRHAEEMDRFRDVGKSAASK</sequence>
<dbReference type="SUPFAM" id="SSF55486">
    <property type="entry name" value="Metalloproteases ('zincins'), catalytic domain"/>
    <property type="match status" value="1"/>
</dbReference>
<comment type="similarity">
    <text evidence="3">Belongs to the peptidase M1 family.</text>
</comment>
<keyword evidence="11" id="KW-0482">Metalloprotease</keyword>
<feature type="active site" description="Proton donor" evidence="12">
    <location>
        <position position="417"/>
    </location>
</feature>
<proteinExistence type="inferred from homology"/>
<protein>
    <recommendedName>
        <fullName evidence="5">Aminopeptidase N</fullName>
        <ecNumber evidence="4">3.4.11.2</ecNumber>
    </recommendedName>
</protein>
<evidence type="ECO:0000256" key="12">
    <source>
        <dbReference type="PIRSR" id="PIRSR634015-1"/>
    </source>
</evidence>
<dbReference type="AlphaFoldDB" id="A0A6G7YM94"/>
<evidence type="ECO:0000256" key="7">
    <source>
        <dbReference type="ARBA" id="ARBA00022670"/>
    </source>
</evidence>
<evidence type="ECO:0000256" key="13">
    <source>
        <dbReference type="PIRSR" id="PIRSR634015-3"/>
    </source>
</evidence>
<dbReference type="Gene3D" id="2.60.40.1730">
    <property type="entry name" value="tricorn interacting facor f3 domain"/>
    <property type="match status" value="1"/>
</dbReference>
<evidence type="ECO:0000256" key="4">
    <source>
        <dbReference type="ARBA" id="ARBA00012564"/>
    </source>
</evidence>
<evidence type="ECO:0000313" key="16">
    <source>
        <dbReference type="Proteomes" id="UP000503222"/>
    </source>
</evidence>
<keyword evidence="9" id="KW-0378">Hydrolase</keyword>
<dbReference type="KEGG" id="spii:G7077_01990"/>
<dbReference type="GO" id="GO:0005737">
    <property type="term" value="C:cytoplasm"/>
    <property type="evidence" value="ECO:0007669"/>
    <property type="project" value="UniProtKB-SubCell"/>
</dbReference>
<dbReference type="InterPro" id="IPR014782">
    <property type="entry name" value="Peptidase_M1_dom"/>
</dbReference>
<reference evidence="15 16" key="1">
    <citation type="submission" date="2020-03" db="EMBL/GenBank/DDBJ databases">
        <title>Sphingomonas sp. nov., isolated from fish.</title>
        <authorList>
            <person name="Hyun D.-W."/>
            <person name="Bae J.-W."/>
        </authorList>
    </citation>
    <scope>NUCLEOTIDE SEQUENCE [LARGE SCALE GENOMIC DNA]</scope>
    <source>
        <strain evidence="15 16">HDW15B</strain>
    </source>
</reference>
<accession>A0A6G7YM94</accession>
<evidence type="ECO:0000256" key="1">
    <source>
        <dbReference type="ARBA" id="ARBA00000098"/>
    </source>
</evidence>